<dbReference type="InterPro" id="IPR036749">
    <property type="entry name" value="Expansin_CBD_sf"/>
</dbReference>
<dbReference type="SMART" id="SM00837">
    <property type="entry name" value="DPBB_1"/>
    <property type="match status" value="1"/>
</dbReference>
<gene>
    <name evidence="10" type="ORF">TEA_018609</name>
</gene>
<dbReference type="Proteomes" id="UP000306102">
    <property type="component" value="Unassembled WGS sequence"/>
</dbReference>
<dbReference type="AlphaFoldDB" id="A0A4S4EHB7"/>
<proteinExistence type="inferred from homology"/>
<dbReference type="FunFam" id="2.60.40.760:FF:000001">
    <property type="entry name" value="Expansin"/>
    <property type="match status" value="1"/>
</dbReference>
<evidence type="ECO:0000259" key="9">
    <source>
        <dbReference type="PROSITE" id="PS50843"/>
    </source>
</evidence>
<dbReference type="GO" id="GO:0009653">
    <property type="term" value="P:anatomical structure morphogenesis"/>
    <property type="evidence" value="ECO:0007669"/>
    <property type="project" value="UniProtKB-ARBA"/>
</dbReference>
<keyword evidence="6 7" id="KW-0961">Cell wall biogenesis/degradation</keyword>
<dbReference type="EMBL" id="SDRB02004411">
    <property type="protein sequence ID" value="THG15870.1"/>
    <property type="molecule type" value="Genomic_DNA"/>
</dbReference>
<keyword evidence="4" id="KW-0732">Signal</keyword>
<evidence type="ECO:0000256" key="1">
    <source>
        <dbReference type="ARBA" id="ARBA00005392"/>
    </source>
</evidence>
<sequence length="231" mass="25343">MASFTSTWPWSAMLAVQGTSNQCQSKGSNTEWQPMSRNWGQNWQSYSLLNGQSLSFQVTTSDGRTITSDPQWCLPGTITVTATNFCPPNPSQSNDNGGWCNPPLQHFDLAEPAFLQIAQYRAGIVPVSFQRVPCVKKGGIRFTINGHSYFNLVLVSNVGGAGDVHSVSIKGSKTSWQPLSRNWGQNWQSNSMLNGQSLSFQVTTSDGRTITSYNAVPANWQFGQTFEGGQF</sequence>
<dbReference type="PROSITE" id="PS50842">
    <property type="entry name" value="EXPANSIN_EG45"/>
    <property type="match status" value="1"/>
</dbReference>
<dbReference type="GO" id="GO:0009664">
    <property type="term" value="P:plant-type cell wall organization"/>
    <property type="evidence" value="ECO:0007669"/>
    <property type="project" value="InterPro"/>
</dbReference>
<dbReference type="PRINTS" id="PR01225">
    <property type="entry name" value="EXPANSNFAMLY"/>
</dbReference>
<keyword evidence="5" id="KW-0472">Membrane</keyword>
<dbReference type="InterPro" id="IPR007117">
    <property type="entry name" value="Expansin_CBD"/>
</dbReference>
<evidence type="ECO:0000313" key="10">
    <source>
        <dbReference type="EMBL" id="THG15870.1"/>
    </source>
</evidence>
<keyword evidence="11" id="KW-1185">Reference proteome</keyword>
<dbReference type="Gene3D" id="2.40.40.10">
    <property type="entry name" value="RlpA-like domain"/>
    <property type="match status" value="1"/>
</dbReference>
<keyword evidence="3 7" id="KW-0964">Secreted</keyword>
<reference evidence="10 11" key="1">
    <citation type="journal article" date="2018" name="Proc. Natl. Acad. Sci. U.S.A.">
        <title>Draft genome sequence of Camellia sinensis var. sinensis provides insights into the evolution of the tea genome and tea quality.</title>
        <authorList>
            <person name="Wei C."/>
            <person name="Yang H."/>
            <person name="Wang S."/>
            <person name="Zhao J."/>
            <person name="Liu C."/>
            <person name="Gao L."/>
            <person name="Xia E."/>
            <person name="Lu Y."/>
            <person name="Tai Y."/>
            <person name="She G."/>
            <person name="Sun J."/>
            <person name="Cao H."/>
            <person name="Tong W."/>
            <person name="Gao Q."/>
            <person name="Li Y."/>
            <person name="Deng W."/>
            <person name="Jiang X."/>
            <person name="Wang W."/>
            <person name="Chen Q."/>
            <person name="Zhang S."/>
            <person name="Li H."/>
            <person name="Wu J."/>
            <person name="Wang P."/>
            <person name="Li P."/>
            <person name="Shi C."/>
            <person name="Zheng F."/>
            <person name="Jian J."/>
            <person name="Huang B."/>
            <person name="Shan D."/>
            <person name="Shi M."/>
            <person name="Fang C."/>
            <person name="Yue Y."/>
            <person name="Li F."/>
            <person name="Li D."/>
            <person name="Wei S."/>
            <person name="Han B."/>
            <person name="Jiang C."/>
            <person name="Yin Y."/>
            <person name="Xia T."/>
            <person name="Zhang Z."/>
            <person name="Bennetzen J.L."/>
            <person name="Zhao S."/>
            <person name="Wan X."/>
        </authorList>
    </citation>
    <scope>NUCLEOTIDE SEQUENCE [LARGE SCALE GENOMIC DNA]</scope>
    <source>
        <strain evidence="11">cv. Shuchazao</strain>
        <tissue evidence="10">Leaf</tissue>
    </source>
</reference>
<protein>
    <recommendedName>
        <fullName evidence="7">Expansin</fullName>
    </recommendedName>
</protein>
<feature type="domain" description="Expansin-like CBD" evidence="9">
    <location>
        <begin position="149"/>
        <end position="228"/>
    </location>
</feature>
<dbReference type="Gene3D" id="2.60.40.760">
    <property type="entry name" value="Expansin, cellulose-binding-like domain"/>
    <property type="match status" value="1"/>
</dbReference>
<organism evidence="10 11">
    <name type="scientific">Camellia sinensis var. sinensis</name>
    <name type="common">China tea</name>
    <dbReference type="NCBI Taxonomy" id="542762"/>
    <lineage>
        <taxon>Eukaryota</taxon>
        <taxon>Viridiplantae</taxon>
        <taxon>Streptophyta</taxon>
        <taxon>Embryophyta</taxon>
        <taxon>Tracheophyta</taxon>
        <taxon>Spermatophyta</taxon>
        <taxon>Magnoliopsida</taxon>
        <taxon>eudicotyledons</taxon>
        <taxon>Gunneridae</taxon>
        <taxon>Pentapetalae</taxon>
        <taxon>asterids</taxon>
        <taxon>Ericales</taxon>
        <taxon>Theaceae</taxon>
        <taxon>Camellia</taxon>
    </lineage>
</organism>
<dbReference type="PANTHER" id="PTHR31867">
    <property type="entry name" value="EXPANSIN-A15"/>
    <property type="match status" value="1"/>
</dbReference>
<comment type="function">
    <text evidence="7">Causes loosening and extension of plant cell walls by disrupting non-covalent bonding between cellulose microfibrils and matrix glucans. No enzymatic activity has been found.</text>
</comment>
<dbReference type="InterPro" id="IPR007112">
    <property type="entry name" value="Expansin/allergen_DPBB_dom"/>
</dbReference>
<evidence type="ECO:0000313" key="11">
    <source>
        <dbReference type="Proteomes" id="UP000306102"/>
    </source>
</evidence>
<dbReference type="SUPFAM" id="SSF49590">
    <property type="entry name" value="PHL pollen allergen"/>
    <property type="match status" value="2"/>
</dbReference>
<evidence type="ECO:0000256" key="5">
    <source>
        <dbReference type="ARBA" id="ARBA00023136"/>
    </source>
</evidence>
<dbReference type="GO" id="GO:0005576">
    <property type="term" value="C:extracellular region"/>
    <property type="evidence" value="ECO:0007669"/>
    <property type="project" value="InterPro"/>
</dbReference>
<dbReference type="PROSITE" id="PS50843">
    <property type="entry name" value="EXPANSIN_CBD"/>
    <property type="match status" value="2"/>
</dbReference>
<dbReference type="Pfam" id="PF01357">
    <property type="entry name" value="Expansin_C"/>
    <property type="match status" value="2"/>
</dbReference>
<evidence type="ECO:0000256" key="3">
    <source>
        <dbReference type="ARBA" id="ARBA00022525"/>
    </source>
</evidence>
<name>A0A4S4EHB7_CAMSN</name>
<comment type="caution">
    <text evidence="10">The sequence shown here is derived from an EMBL/GenBank/DDBJ whole genome shotgun (WGS) entry which is preliminary data.</text>
</comment>
<feature type="domain" description="Expansin-like CBD" evidence="9">
    <location>
        <begin position="14"/>
        <end position="69"/>
    </location>
</feature>
<feature type="domain" description="Expansin-like EG45" evidence="8">
    <location>
        <begin position="56"/>
        <end position="139"/>
    </location>
</feature>
<dbReference type="STRING" id="542762.A0A4S4EHB7"/>
<dbReference type="InterPro" id="IPR002963">
    <property type="entry name" value="Expansin"/>
</dbReference>
<dbReference type="SUPFAM" id="SSF50685">
    <property type="entry name" value="Barwin-like endoglucanases"/>
    <property type="match status" value="1"/>
</dbReference>
<evidence type="ECO:0000256" key="4">
    <source>
        <dbReference type="ARBA" id="ARBA00022729"/>
    </source>
</evidence>
<keyword evidence="2 7" id="KW-0134">Cell wall</keyword>
<dbReference type="InterPro" id="IPR036908">
    <property type="entry name" value="RlpA-like_sf"/>
</dbReference>
<dbReference type="GO" id="GO:0016020">
    <property type="term" value="C:membrane"/>
    <property type="evidence" value="ECO:0007669"/>
    <property type="project" value="UniProtKB-SubCell"/>
</dbReference>
<evidence type="ECO:0000259" key="8">
    <source>
        <dbReference type="PROSITE" id="PS50842"/>
    </source>
</evidence>
<accession>A0A4S4EHB7</accession>
<evidence type="ECO:0000256" key="7">
    <source>
        <dbReference type="RuleBase" id="RU365023"/>
    </source>
</evidence>
<evidence type="ECO:0000256" key="6">
    <source>
        <dbReference type="ARBA" id="ARBA00023316"/>
    </source>
</evidence>
<dbReference type="PRINTS" id="PR01226">
    <property type="entry name" value="EXPANSIN"/>
</dbReference>
<evidence type="ECO:0000256" key="2">
    <source>
        <dbReference type="ARBA" id="ARBA00022512"/>
    </source>
</evidence>
<comment type="similarity">
    <text evidence="1 7">Belongs to the expansin family. Expansin A subfamily.</text>
</comment>
<comment type="subcellular location">
    <subcellularLocation>
        <location evidence="7">Secreted</location>
        <location evidence="7">Cell wall</location>
    </subcellularLocation>
    <subcellularLocation>
        <location evidence="7">Membrane</location>
        <topology evidence="7">Peripheral membrane protein</topology>
    </subcellularLocation>
</comment>
<dbReference type="InterPro" id="IPR007118">
    <property type="entry name" value="Expan_Lol_pI"/>
</dbReference>